<protein>
    <submittedName>
        <fullName evidence="2">Uncharacterized protein</fullName>
    </submittedName>
</protein>
<keyword evidence="1" id="KW-0812">Transmembrane</keyword>
<accession>A0A560DAV6</accession>
<gene>
    <name evidence="2" type="ORF">FBZ96_10818</name>
</gene>
<dbReference type="Proteomes" id="UP000319949">
    <property type="component" value="Unassembled WGS sequence"/>
</dbReference>
<dbReference type="AlphaFoldDB" id="A0A560DAV6"/>
<sequence>MTSSFLIAISVWFGINILFVTVRLWVTRPERWQLRDTGASRLGVIHVKSRLHRRV</sequence>
<proteinExistence type="predicted"/>
<feature type="transmembrane region" description="Helical" evidence="1">
    <location>
        <begin position="6"/>
        <end position="26"/>
    </location>
</feature>
<evidence type="ECO:0000313" key="3">
    <source>
        <dbReference type="Proteomes" id="UP000319949"/>
    </source>
</evidence>
<name>A0A560DAV6_9BRAD</name>
<reference evidence="2 3" key="1">
    <citation type="submission" date="2019-06" db="EMBL/GenBank/DDBJ databases">
        <title>Genomic Encyclopedia of Type Strains, Phase IV (KMG-V): Genome sequencing to study the core and pangenomes of soil and plant-associated prokaryotes.</title>
        <authorList>
            <person name="Whitman W."/>
        </authorList>
    </citation>
    <scope>NUCLEOTIDE SEQUENCE [LARGE SCALE GENOMIC DNA]</scope>
    <source>
        <strain evidence="2 3">BR 510</strain>
    </source>
</reference>
<keyword evidence="3" id="KW-1185">Reference proteome</keyword>
<keyword evidence="1" id="KW-1133">Transmembrane helix</keyword>
<organism evidence="2 3">
    <name type="scientific">Bradyrhizobium stylosanthis</name>
    <dbReference type="NCBI Taxonomy" id="1803665"/>
    <lineage>
        <taxon>Bacteria</taxon>
        <taxon>Pseudomonadati</taxon>
        <taxon>Pseudomonadota</taxon>
        <taxon>Alphaproteobacteria</taxon>
        <taxon>Hyphomicrobiales</taxon>
        <taxon>Nitrobacteraceae</taxon>
        <taxon>Bradyrhizobium</taxon>
    </lineage>
</organism>
<comment type="caution">
    <text evidence="2">The sequence shown here is derived from an EMBL/GenBank/DDBJ whole genome shotgun (WGS) entry which is preliminary data.</text>
</comment>
<evidence type="ECO:0000313" key="2">
    <source>
        <dbReference type="EMBL" id="TWA94286.1"/>
    </source>
</evidence>
<keyword evidence="1" id="KW-0472">Membrane</keyword>
<dbReference type="EMBL" id="VITK01000008">
    <property type="protein sequence ID" value="TWA94286.1"/>
    <property type="molecule type" value="Genomic_DNA"/>
</dbReference>
<evidence type="ECO:0000256" key="1">
    <source>
        <dbReference type="SAM" id="Phobius"/>
    </source>
</evidence>